<feature type="compositionally biased region" description="Basic residues" evidence="2">
    <location>
        <begin position="84"/>
        <end position="106"/>
    </location>
</feature>
<protein>
    <recommendedName>
        <fullName evidence="3">HMG box domain-containing protein</fullName>
    </recommendedName>
</protein>
<comment type="caution">
    <text evidence="4">The sequence shown here is derived from an EMBL/GenBank/DDBJ whole genome shotgun (WGS) entry which is preliminary data.</text>
</comment>
<feature type="compositionally biased region" description="Low complexity" evidence="2">
    <location>
        <begin position="31"/>
        <end position="83"/>
    </location>
</feature>
<evidence type="ECO:0000256" key="2">
    <source>
        <dbReference type="SAM" id="MobiDB-lite"/>
    </source>
</evidence>
<keyword evidence="1" id="KW-0238">DNA-binding</keyword>
<keyword evidence="5" id="KW-1185">Reference proteome</keyword>
<evidence type="ECO:0000313" key="5">
    <source>
        <dbReference type="Proteomes" id="UP001578633"/>
    </source>
</evidence>
<dbReference type="PROSITE" id="PS50118">
    <property type="entry name" value="HMG_BOX_2"/>
    <property type="match status" value="1"/>
</dbReference>
<proteinExistence type="predicted"/>
<organism evidence="4 5">
    <name type="scientific">Alternaria dauci</name>
    <dbReference type="NCBI Taxonomy" id="48095"/>
    <lineage>
        <taxon>Eukaryota</taxon>
        <taxon>Fungi</taxon>
        <taxon>Dikarya</taxon>
        <taxon>Ascomycota</taxon>
        <taxon>Pezizomycotina</taxon>
        <taxon>Dothideomycetes</taxon>
        <taxon>Pleosporomycetidae</taxon>
        <taxon>Pleosporales</taxon>
        <taxon>Pleosporineae</taxon>
        <taxon>Pleosporaceae</taxon>
        <taxon>Alternaria</taxon>
        <taxon>Alternaria sect. Porri</taxon>
    </lineage>
</organism>
<dbReference type="SUPFAM" id="SSF47095">
    <property type="entry name" value="HMG-box"/>
    <property type="match status" value="1"/>
</dbReference>
<sequence>MLAGALSRSLIARNAAHARPLSRAFASLGQARRSYATTTRATKPTATVKKAVKKAAAAKPAPKKTATTAKKAAPKKATATKTKTAARTKAKKPAAKKAAPKKRVKKPLTDEEKLKAKIRDLRAKALKEPTTTRPVSGLNAYVAATTAKADGDGTSLQDSVRAFKNLTPAEHEHWNHVANEQTAARRAEYQAFIRTHTPEQIAIANRARAQLRKLLADKYKGAPAHTRKLVDDRAPKPTLLPYAVFLKERHASGDFKSIKVTDAIKLIANEWKSLSAAEKQKYLDNYTAQKKTAVAA</sequence>
<gene>
    <name evidence="4" type="ORF">ACET3X_009837</name>
</gene>
<dbReference type="RefSeq" id="XP_069302670.1">
    <property type="nucleotide sequence ID" value="XM_069455996.1"/>
</dbReference>
<name>A0ABR3U6H7_9PLEO</name>
<feature type="domain" description="HMG box" evidence="3">
    <location>
        <begin position="235"/>
        <end position="296"/>
    </location>
</feature>
<reference evidence="4 5" key="1">
    <citation type="submission" date="2024-09" db="EMBL/GenBank/DDBJ databases">
        <title>T2T genomes of carrot and Alternaria dauci and their utility for understanding host-pathogen interaction during carrot leaf blight disease.</title>
        <authorList>
            <person name="Liu W."/>
            <person name="Xu S."/>
            <person name="Ou C."/>
            <person name="Liu X."/>
            <person name="Zhuang F."/>
            <person name="Deng X.W."/>
        </authorList>
    </citation>
    <scope>NUCLEOTIDE SEQUENCE [LARGE SCALE GENOMIC DNA]</scope>
    <source>
        <strain evidence="4 5">A2016</strain>
    </source>
</reference>
<dbReference type="InterPro" id="IPR036910">
    <property type="entry name" value="HMG_box_dom_sf"/>
</dbReference>
<feature type="DNA-binding region" description="HMG box" evidence="1">
    <location>
        <begin position="235"/>
        <end position="296"/>
    </location>
</feature>
<dbReference type="Proteomes" id="UP001578633">
    <property type="component" value="Chromosome 10"/>
</dbReference>
<dbReference type="InterPro" id="IPR009071">
    <property type="entry name" value="HMG_box_dom"/>
</dbReference>
<keyword evidence="1" id="KW-0539">Nucleus</keyword>
<dbReference type="Gene3D" id="1.10.30.10">
    <property type="entry name" value="High mobility group box domain"/>
    <property type="match status" value="1"/>
</dbReference>
<accession>A0ABR3U6H7</accession>
<evidence type="ECO:0000256" key="1">
    <source>
        <dbReference type="PROSITE-ProRule" id="PRU00267"/>
    </source>
</evidence>
<dbReference type="GeneID" id="96090159"/>
<evidence type="ECO:0000259" key="3">
    <source>
        <dbReference type="PROSITE" id="PS50118"/>
    </source>
</evidence>
<feature type="region of interest" description="Disordered" evidence="2">
    <location>
        <begin position="31"/>
        <end position="112"/>
    </location>
</feature>
<dbReference type="EMBL" id="JBHGVX010000010">
    <property type="protein sequence ID" value="KAL1792086.1"/>
    <property type="molecule type" value="Genomic_DNA"/>
</dbReference>
<dbReference type="Pfam" id="PF09011">
    <property type="entry name" value="HMG_box_2"/>
    <property type="match status" value="1"/>
</dbReference>
<evidence type="ECO:0000313" key="4">
    <source>
        <dbReference type="EMBL" id="KAL1792086.1"/>
    </source>
</evidence>